<sequence>MAETPSTSNLVNPLDLLIKSQQVALKLTTDVLRTVRDTAVDAVTQPDELAKQVGELAGAVAGMATAVTGIAGATAQPLQDFIVRQRELADTVHTLAEAQAELAGVVAKLAERHAEAVAALEKVTAPIFTIVGTDPTPPKTRASKKTAAARQAPRKATAGD</sequence>
<feature type="region of interest" description="Disordered" evidence="1">
    <location>
        <begin position="132"/>
        <end position="160"/>
    </location>
</feature>
<evidence type="ECO:0000313" key="3">
    <source>
        <dbReference type="Proteomes" id="UP000562045"/>
    </source>
</evidence>
<proteinExistence type="predicted"/>
<protein>
    <submittedName>
        <fullName evidence="2">Division protein CdvB (Snf7/Vps24/ESCRT-III family)</fullName>
    </submittedName>
</protein>
<name>A0A7Y9ZF45_9ACTN</name>
<reference evidence="2 3" key="1">
    <citation type="submission" date="2020-07" db="EMBL/GenBank/DDBJ databases">
        <title>Sequencing the genomes of 1000 actinobacteria strains.</title>
        <authorList>
            <person name="Klenk H.-P."/>
        </authorList>
    </citation>
    <scope>NUCLEOTIDE SEQUENCE [LARGE SCALE GENOMIC DNA]</scope>
    <source>
        <strain evidence="2 3">DSM 15131</strain>
    </source>
</reference>
<dbReference type="EMBL" id="JACBZM010000001">
    <property type="protein sequence ID" value="NYI43398.1"/>
    <property type="molecule type" value="Genomic_DNA"/>
</dbReference>
<gene>
    <name evidence="2" type="ORF">BJ993_000478</name>
</gene>
<feature type="compositionally biased region" description="Low complexity" evidence="1">
    <location>
        <begin position="145"/>
        <end position="160"/>
    </location>
</feature>
<dbReference type="RefSeq" id="WP_179647595.1">
    <property type="nucleotide sequence ID" value="NZ_JACBZM010000001.1"/>
</dbReference>
<evidence type="ECO:0000256" key="1">
    <source>
        <dbReference type="SAM" id="MobiDB-lite"/>
    </source>
</evidence>
<accession>A0A7Y9ZF45</accession>
<evidence type="ECO:0000313" key="2">
    <source>
        <dbReference type="EMBL" id="NYI43398.1"/>
    </source>
</evidence>
<dbReference type="Proteomes" id="UP000562045">
    <property type="component" value="Unassembled WGS sequence"/>
</dbReference>
<dbReference type="AlphaFoldDB" id="A0A7Y9ZF45"/>
<organism evidence="2 3">
    <name type="scientific">Nocardioides aromaticivorans</name>
    <dbReference type="NCBI Taxonomy" id="200618"/>
    <lineage>
        <taxon>Bacteria</taxon>
        <taxon>Bacillati</taxon>
        <taxon>Actinomycetota</taxon>
        <taxon>Actinomycetes</taxon>
        <taxon>Propionibacteriales</taxon>
        <taxon>Nocardioidaceae</taxon>
        <taxon>Nocardioides</taxon>
    </lineage>
</organism>
<comment type="caution">
    <text evidence="2">The sequence shown here is derived from an EMBL/GenBank/DDBJ whole genome shotgun (WGS) entry which is preliminary data.</text>
</comment>